<dbReference type="InterPro" id="IPR008514">
    <property type="entry name" value="T6SS_Hcp"/>
</dbReference>
<organism evidence="2 3">
    <name type="scientific">Neolewinella antarctica</name>
    <dbReference type="NCBI Taxonomy" id="442734"/>
    <lineage>
        <taxon>Bacteria</taxon>
        <taxon>Pseudomonadati</taxon>
        <taxon>Bacteroidota</taxon>
        <taxon>Saprospiria</taxon>
        <taxon>Saprospirales</taxon>
        <taxon>Lewinellaceae</taxon>
        <taxon>Neolewinella</taxon>
    </lineage>
</organism>
<keyword evidence="1" id="KW-0732">Signal</keyword>
<protein>
    <submittedName>
        <fullName evidence="2">Type VI protein secretion system component Hcp</fullName>
    </submittedName>
</protein>
<accession>A0ABX0XD18</accession>
<reference evidence="2 3" key="1">
    <citation type="submission" date="2020-03" db="EMBL/GenBank/DDBJ databases">
        <title>Genomic Encyclopedia of Type Strains, Phase IV (KMG-IV): sequencing the most valuable type-strain genomes for metagenomic binning, comparative biology and taxonomic classification.</title>
        <authorList>
            <person name="Goeker M."/>
        </authorList>
    </citation>
    <scope>NUCLEOTIDE SEQUENCE [LARGE SCALE GENOMIC DNA]</scope>
    <source>
        <strain evidence="2 3">DSM 105096</strain>
    </source>
</reference>
<gene>
    <name evidence="2" type="ORF">GGR27_002678</name>
</gene>
<feature type="signal peptide" evidence="1">
    <location>
        <begin position="1"/>
        <end position="23"/>
    </location>
</feature>
<keyword evidence="3" id="KW-1185">Reference proteome</keyword>
<proteinExistence type="predicted"/>
<dbReference type="InterPro" id="IPR053165">
    <property type="entry name" value="HSI-I_assembly_Hcp1"/>
</dbReference>
<evidence type="ECO:0000313" key="3">
    <source>
        <dbReference type="Proteomes" id="UP000770785"/>
    </source>
</evidence>
<dbReference type="RefSeq" id="WP_168038022.1">
    <property type="nucleotide sequence ID" value="NZ_JAATJH010000004.1"/>
</dbReference>
<evidence type="ECO:0000256" key="1">
    <source>
        <dbReference type="SAM" id="SignalP"/>
    </source>
</evidence>
<dbReference type="PANTHER" id="PTHR36152">
    <property type="entry name" value="CYTOPLASMIC PROTEIN-RELATED"/>
    <property type="match status" value="1"/>
</dbReference>
<evidence type="ECO:0000313" key="2">
    <source>
        <dbReference type="EMBL" id="NJC27165.1"/>
    </source>
</evidence>
<feature type="chain" id="PRO_5045775032" evidence="1">
    <location>
        <begin position="24"/>
        <end position="178"/>
    </location>
</feature>
<dbReference type="InterPro" id="IPR036624">
    <property type="entry name" value="Hcp1-lik_sf"/>
</dbReference>
<dbReference type="Proteomes" id="UP000770785">
    <property type="component" value="Unassembled WGS sequence"/>
</dbReference>
<comment type="caution">
    <text evidence="2">The sequence shown here is derived from an EMBL/GenBank/DDBJ whole genome shotgun (WGS) entry which is preliminary data.</text>
</comment>
<name>A0ABX0XD18_9BACT</name>
<dbReference type="PANTHER" id="PTHR36152:SF1">
    <property type="entry name" value="UBIQUITIN-LIKE DOMAIN-CONTAINING PROTEIN"/>
    <property type="match status" value="1"/>
</dbReference>
<sequence>MYSILRSATLITLLATLPFLAGAQEDYFLQVPDVPGEADIVNYERQICISSFSWGVASSTEGSQGGGTAGVAVQEDFLLGKSLDIATVKIFEAVTLGKSFSEVTLTVLVTGSDGSKRRLAEYIFVNLKFSSIQPGGDSEGTLKEVIGIVSELVTVRHFDESGSFTNEFTWNFDKNAPG</sequence>
<dbReference type="EMBL" id="JAATJH010000004">
    <property type="protein sequence ID" value="NJC27165.1"/>
    <property type="molecule type" value="Genomic_DNA"/>
</dbReference>
<dbReference type="Pfam" id="PF05638">
    <property type="entry name" value="T6SS_HCP"/>
    <property type="match status" value="1"/>
</dbReference>
<dbReference type="Gene3D" id="2.30.110.20">
    <property type="entry name" value="Hcp1-like"/>
    <property type="match status" value="1"/>
</dbReference>
<dbReference type="SUPFAM" id="SSF141452">
    <property type="entry name" value="Hcp1-like"/>
    <property type="match status" value="1"/>
</dbReference>